<dbReference type="SUPFAM" id="SSF55729">
    <property type="entry name" value="Acyl-CoA N-acyltransferases (Nat)"/>
    <property type="match status" value="1"/>
</dbReference>
<dbReference type="RefSeq" id="WP_185050001.1">
    <property type="nucleotide sequence ID" value="NZ_BAABIX010000050.1"/>
</dbReference>
<organism evidence="2 3">
    <name type="scientific">Thermocatellispora tengchongensis</name>
    <dbReference type="NCBI Taxonomy" id="1073253"/>
    <lineage>
        <taxon>Bacteria</taxon>
        <taxon>Bacillati</taxon>
        <taxon>Actinomycetota</taxon>
        <taxon>Actinomycetes</taxon>
        <taxon>Streptosporangiales</taxon>
        <taxon>Streptosporangiaceae</taxon>
        <taxon>Thermocatellispora</taxon>
    </lineage>
</organism>
<evidence type="ECO:0000313" key="2">
    <source>
        <dbReference type="EMBL" id="MBB5133033.1"/>
    </source>
</evidence>
<dbReference type="InterPro" id="IPR016181">
    <property type="entry name" value="Acyl_CoA_acyltransferase"/>
</dbReference>
<evidence type="ECO:0000259" key="1">
    <source>
        <dbReference type="PROSITE" id="PS51186"/>
    </source>
</evidence>
<dbReference type="InterPro" id="IPR000182">
    <property type="entry name" value="GNAT_dom"/>
</dbReference>
<accession>A0A840P554</accession>
<keyword evidence="2" id="KW-0808">Transferase</keyword>
<dbReference type="AlphaFoldDB" id="A0A840P554"/>
<evidence type="ECO:0000313" key="3">
    <source>
        <dbReference type="Proteomes" id="UP000578449"/>
    </source>
</evidence>
<dbReference type="GO" id="GO:0016747">
    <property type="term" value="F:acyltransferase activity, transferring groups other than amino-acyl groups"/>
    <property type="evidence" value="ECO:0007669"/>
    <property type="project" value="InterPro"/>
</dbReference>
<dbReference type="CDD" id="cd04301">
    <property type="entry name" value="NAT_SF"/>
    <property type="match status" value="1"/>
</dbReference>
<protein>
    <submittedName>
        <fullName evidence="2">GNAT superfamily N-acetyltransferase</fullName>
    </submittedName>
</protein>
<dbReference type="EMBL" id="JACHGN010000005">
    <property type="protein sequence ID" value="MBB5133033.1"/>
    <property type="molecule type" value="Genomic_DNA"/>
</dbReference>
<feature type="domain" description="N-acetyltransferase" evidence="1">
    <location>
        <begin position="151"/>
        <end position="292"/>
    </location>
</feature>
<name>A0A840P554_9ACTN</name>
<dbReference type="PROSITE" id="PS51186">
    <property type="entry name" value="GNAT"/>
    <property type="match status" value="1"/>
</dbReference>
<comment type="caution">
    <text evidence="2">The sequence shown here is derived from an EMBL/GenBank/DDBJ whole genome shotgun (WGS) entry which is preliminary data.</text>
</comment>
<sequence length="292" mass="32053">MTVTPTPYRGPADLRAMQDLVSRLWSPASRWHIGDLAWGRFQHTGREPEWPTTIWRSGEDVLAWAWIELPDHLNLVVDPAHAGLAGQILTWFTETATAATLTTAVSAAEAHLIEALERHGFTRAPAEEPHFVHMARDLSGDLPEPRVPPGHTLRHVTAQDVPSRVAAHRAAFHPSRVTEESYTAVRAAWPYREELDTIVLAPDGSVAAYCLAWLDEANRSVLIEPAGTTPDHRRKGLATAACLSALHTARDLGAVHATVAPRGDTAYPIPRSLYAAIGFHSITRTAHFTRGR</sequence>
<reference evidence="2 3" key="1">
    <citation type="submission" date="2020-08" db="EMBL/GenBank/DDBJ databases">
        <title>Genomic Encyclopedia of Type Strains, Phase IV (KMG-IV): sequencing the most valuable type-strain genomes for metagenomic binning, comparative biology and taxonomic classification.</title>
        <authorList>
            <person name="Goeker M."/>
        </authorList>
    </citation>
    <scope>NUCLEOTIDE SEQUENCE [LARGE SCALE GENOMIC DNA]</scope>
    <source>
        <strain evidence="2 3">DSM 45615</strain>
    </source>
</reference>
<dbReference type="Gene3D" id="3.40.630.30">
    <property type="match status" value="1"/>
</dbReference>
<keyword evidence="3" id="KW-1185">Reference proteome</keyword>
<proteinExistence type="predicted"/>
<dbReference type="Pfam" id="PF00583">
    <property type="entry name" value="Acetyltransf_1"/>
    <property type="match status" value="1"/>
</dbReference>
<gene>
    <name evidence="2" type="ORF">HNP84_002754</name>
</gene>
<dbReference type="Proteomes" id="UP000578449">
    <property type="component" value="Unassembled WGS sequence"/>
</dbReference>